<protein>
    <submittedName>
        <fullName evidence="1">Uncharacterized protein</fullName>
    </submittedName>
</protein>
<name>A0A9P8L6Q6_9PEZI</name>
<dbReference type="Proteomes" id="UP000750711">
    <property type="component" value="Unassembled WGS sequence"/>
</dbReference>
<keyword evidence="2" id="KW-1185">Reference proteome</keyword>
<reference evidence="1" key="1">
    <citation type="submission" date="2021-03" db="EMBL/GenBank/DDBJ databases">
        <title>Comparative genomics and phylogenomic investigation of the class Geoglossomycetes provide insights into ecological specialization and systematics.</title>
        <authorList>
            <person name="Melie T."/>
            <person name="Pirro S."/>
            <person name="Miller A.N."/>
            <person name="Quandt A."/>
        </authorList>
    </citation>
    <scope>NUCLEOTIDE SEQUENCE</scope>
    <source>
        <strain evidence="1">CAQ_001_2017</strain>
    </source>
</reference>
<sequence length="180" mass="21068">MLIWLPKEIINVIYALVLRYPVPIHFYKESTFYSQFHGPPDLSLLRVSHYVREDALAVFARVNTFVLNTANGIPRQWMGDRFLGRLSKAEFIFPLHKGIVNHEKEVLELLKHLQIYVTQGARIRFVIESRDGSVMRRSNPVLKLLACLQHRTTQGWVRPVVSFEEHRELVWPVQKIVNVI</sequence>
<dbReference type="AlphaFoldDB" id="A0A9P8L6Q6"/>
<evidence type="ECO:0000313" key="2">
    <source>
        <dbReference type="Proteomes" id="UP000750711"/>
    </source>
</evidence>
<dbReference type="EMBL" id="JAGHQM010002303">
    <property type="protein sequence ID" value="KAH0550980.1"/>
    <property type="molecule type" value="Genomic_DNA"/>
</dbReference>
<accession>A0A9P8L6Q6</accession>
<evidence type="ECO:0000313" key="1">
    <source>
        <dbReference type="EMBL" id="KAH0550980.1"/>
    </source>
</evidence>
<comment type="caution">
    <text evidence="1">The sequence shown here is derived from an EMBL/GenBank/DDBJ whole genome shotgun (WGS) entry which is preliminary data.</text>
</comment>
<gene>
    <name evidence="1" type="ORF">GP486_007656</name>
</gene>
<organism evidence="1 2">
    <name type="scientific">Trichoglossum hirsutum</name>
    <dbReference type="NCBI Taxonomy" id="265104"/>
    <lineage>
        <taxon>Eukaryota</taxon>
        <taxon>Fungi</taxon>
        <taxon>Dikarya</taxon>
        <taxon>Ascomycota</taxon>
        <taxon>Pezizomycotina</taxon>
        <taxon>Geoglossomycetes</taxon>
        <taxon>Geoglossales</taxon>
        <taxon>Geoglossaceae</taxon>
        <taxon>Trichoglossum</taxon>
    </lineage>
</organism>
<proteinExistence type="predicted"/>